<feature type="transmembrane region" description="Helical" evidence="1">
    <location>
        <begin position="354"/>
        <end position="383"/>
    </location>
</feature>
<keyword evidence="3" id="KW-1185">Reference proteome</keyword>
<feature type="transmembrane region" description="Helical" evidence="1">
    <location>
        <begin position="177"/>
        <end position="195"/>
    </location>
</feature>
<reference evidence="2 3" key="1">
    <citation type="journal article" date="2019" name="Int. J. Syst. Evol. Microbiol.">
        <title>The Global Catalogue of Microorganisms (GCM) 10K type strain sequencing project: providing services to taxonomists for standard genome sequencing and annotation.</title>
        <authorList>
            <consortium name="The Broad Institute Genomics Platform"/>
            <consortium name="The Broad Institute Genome Sequencing Center for Infectious Disease"/>
            <person name="Wu L."/>
            <person name="Ma J."/>
        </authorList>
    </citation>
    <scope>NUCLEOTIDE SEQUENCE [LARGE SCALE GENOMIC DNA]</scope>
    <source>
        <strain evidence="2 3">JCM 15914</strain>
    </source>
</reference>
<keyword evidence="1" id="KW-0812">Transmembrane</keyword>
<dbReference type="PANTHER" id="PTHR30199:SF0">
    <property type="entry name" value="INNER MEMBRANE PROTEIN YDCO"/>
    <property type="match status" value="1"/>
</dbReference>
<sequence>MSARPPHRGQSSEAVLAGVISAVVGFSSSFAVVLAGLTAVGASPAEAGSGVAILCLTMGLGCVLFSWRFRMPVTMAWSTPGAALLATTAAPEGGFATAVGAFVLTGVLILLTGLFRPLAVLVSRIPPAIASAMLAGVLLPLCVAPFLSLAQTPLVIGPLVLTWLVLLRLAPRWAVPGALAAAVVVMGFSGTFGTLDVASLQPRLTWTAPEFSWDVAVAIALPLYVVTMTSQNIPGVTVLASFGYPAPMRSALVYTGAATSLGAPVGGHAINLAAISAALAAGPEAGPDPARRWLAGVTCGLVYLLLGPLSPAVAAASDAAPAGLLAAVAGLALIATFASSAGTALSSETTRVPAAVTFLVAASGVVVAGVGAAFWALIAGLVVDRVIKGHRPGE</sequence>
<evidence type="ECO:0000313" key="3">
    <source>
        <dbReference type="Proteomes" id="UP001500166"/>
    </source>
</evidence>
<comment type="caution">
    <text evidence="2">The sequence shown here is derived from an EMBL/GenBank/DDBJ whole genome shotgun (WGS) entry which is preliminary data.</text>
</comment>
<keyword evidence="1" id="KW-1133">Transmembrane helix</keyword>
<name>A0ABN2XK46_9MICC</name>
<dbReference type="PANTHER" id="PTHR30199">
    <property type="entry name" value="MFS FAMILY TRANSPORTER, PREDICTED SUBSTRATE BENZOATE"/>
    <property type="match status" value="1"/>
</dbReference>
<accession>A0ABN2XK46</accession>
<dbReference type="Pfam" id="PF03594">
    <property type="entry name" value="BenE"/>
    <property type="match status" value="1"/>
</dbReference>
<feature type="transmembrane region" description="Helical" evidence="1">
    <location>
        <begin position="15"/>
        <end position="40"/>
    </location>
</feature>
<gene>
    <name evidence="2" type="ORF">GCM10009824_08310</name>
</gene>
<feature type="transmembrane region" description="Helical" evidence="1">
    <location>
        <begin position="322"/>
        <end position="342"/>
    </location>
</feature>
<feature type="transmembrane region" description="Helical" evidence="1">
    <location>
        <begin position="252"/>
        <end position="281"/>
    </location>
</feature>
<feature type="transmembrane region" description="Helical" evidence="1">
    <location>
        <begin position="94"/>
        <end position="115"/>
    </location>
</feature>
<evidence type="ECO:0000313" key="2">
    <source>
        <dbReference type="EMBL" id="GAA2112300.1"/>
    </source>
</evidence>
<dbReference type="Proteomes" id="UP001500166">
    <property type="component" value="Unassembled WGS sequence"/>
</dbReference>
<feature type="transmembrane region" description="Helical" evidence="1">
    <location>
        <begin position="153"/>
        <end position="170"/>
    </location>
</feature>
<dbReference type="NCBIfam" id="TIGR00843">
    <property type="entry name" value="benE"/>
    <property type="match status" value="1"/>
</dbReference>
<dbReference type="InterPro" id="IPR004711">
    <property type="entry name" value="Benzoate_Transporter"/>
</dbReference>
<feature type="transmembrane region" description="Helical" evidence="1">
    <location>
        <begin position="293"/>
        <end position="315"/>
    </location>
</feature>
<organism evidence="2 3">
    <name type="scientific">Kocuria atrinae</name>
    <dbReference type="NCBI Taxonomy" id="592377"/>
    <lineage>
        <taxon>Bacteria</taxon>
        <taxon>Bacillati</taxon>
        <taxon>Actinomycetota</taxon>
        <taxon>Actinomycetes</taxon>
        <taxon>Micrococcales</taxon>
        <taxon>Micrococcaceae</taxon>
        <taxon>Kocuria</taxon>
    </lineage>
</organism>
<proteinExistence type="predicted"/>
<evidence type="ECO:0000256" key="1">
    <source>
        <dbReference type="SAM" id="Phobius"/>
    </source>
</evidence>
<feature type="transmembrane region" description="Helical" evidence="1">
    <location>
        <begin position="127"/>
        <end position="147"/>
    </location>
</feature>
<feature type="transmembrane region" description="Helical" evidence="1">
    <location>
        <begin position="215"/>
        <end position="240"/>
    </location>
</feature>
<dbReference type="EMBL" id="BAAAQA010000006">
    <property type="protein sequence ID" value="GAA2112300.1"/>
    <property type="molecule type" value="Genomic_DNA"/>
</dbReference>
<keyword evidence="1" id="KW-0472">Membrane</keyword>
<feature type="transmembrane region" description="Helical" evidence="1">
    <location>
        <begin position="47"/>
        <end position="67"/>
    </location>
</feature>
<protein>
    <submittedName>
        <fullName evidence="2">Benzoate/H(+) symporter BenE family transporter</fullName>
    </submittedName>
</protein>
<dbReference type="RefSeq" id="WP_344223755.1">
    <property type="nucleotide sequence ID" value="NZ_BAAAQA010000006.1"/>
</dbReference>